<name>A0A4R6TIT5_9FLAO</name>
<gene>
    <name evidence="1" type="ORF">CLV82_2634</name>
</gene>
<accession>A0A4R6TIT5</accession>
<sequence length="58" mass="6547">MVTFFAIFSCLVVFNVALLVHSSLYARTRSPRPAKSTDRPEIKIYPLDLLASSYKKAI</sequence>
<dbReference type="AlphaFoldDB" id="A0A4R6TIT5"/>
<evidence type="ECO:0000313" key="2">
    <source>
        <dbReference type="Proteomes" id="UP000295468"/>
    </source>
</evidence>
<dbReference type="EMBL" id="SNYI01000003">
    <property type="protein sequence ID" value="TDQ29180.1"/>
    <property type="molecule type" value="Genomic_DNA"/>
</dbReference>
<protein>
    <submittedName>
        <fullName evidence="1">Uncharacterized protein</fullName>
    </submittedName>
</protein>
<reference evidence="1 2" key="1">
    <citation type="submission" date="2019-03" db="EMBL/GenBank/DDBJ databases">
        <title>Genomic Encyclopedia of Archaeal and Bacterial Type Strains, Phase II (KMG-II): from individual species to whole genera.</title>
        <authorList>
            <person name="Goeker M."/>
        </authorList>
    </citation>
    <scope>NUCLEOTIDE SEQUENCE [LARGE SCALE GENOMIC DNA]</scope>
    <source>
        <strain evidence="1 2">DSM 18435</strain>
    </source>
</reference>
<organism evidence="1 2">
    <name type="scientific">Zeaxanthinibacter enoshimensis</name>
    <dbReference type="NCBI Taxonomy" id="392009"/>
    <lineage>
        <taxon>Bacteria</taxon>
        <taxon>Pseudomonadati</taxon>
        <taxon>Bacteroidota</taxon>
        <taxon>Flavobacteriia</taxon>
        <taxon>Flavobacteriales</taxon>
        <taxon>Flavobacteriaceae</taxon>
        <taxon>Zeaxanthinibacter</taxon>
    </lineage>
</organism>
<evidence type="ECO:0000313" key="1">
    <source>
        <dbReference type="EMBL" id="TDQ29180.1"/>
    </source>
</evidence>
<comment type="caution">
    <text evidence="1">The sequence shown here is derived from an EMBL/GenBank/DDBJ whole genome shotgun (WGS) entry which is preliminary data.</text>
</comment>
<keyword evidence="2" id="KW-1185">Reference proteome</keyword>
<proteinExistence type="predicted"/>
<dbReference type="Proteomes" id="UP000295468">
    <property type="component" value="Unassembled WGS sequence"/>
</dbReference>